<evidence type="ECO:0000256" key="1">
    <source>
        <dbReference type="SAM" id="Phobius"/>
    </source>
</evidence>
<feature type="transmembrane region" description="Helical" evidence="1">
    <location>
        <begin position="221"/>
        <end position="243"/>
    </location>
</feature>
<evidence type="ECO:0000313" key="3">
    <source>
        <dbReference type="Proteomes" id="UP000215361"/>
    </source>
</evidence>
<evidence type="ECO:0000313" key="2">
    <source>
        <dbReference type="EMBL" id="OXZ37006.1"/>
    </source>
</evidence>
<dbReference type="RefSeq" id="WP_094202862.1">
    <property type="nucleotide sequence ID" value="NZ_NDYI01000018.1"/>
</dbReference>
<comment type="caution">
    <text evidence="2">The sequence shown here is derived from an EMBL/GenBank/DDBJ whole genome shotgun (WGS) entry which is preliminary data.</text>
</comment>
<name>A0A233VX92_FINMA</name>
<dbReference type="NCBIfam" id="TIGR03732">
    <property type="entry name" value="lanti_perm_MutE"/>
    <property type="match status" value="1"/>
</dbReference>
<dbReference type="Proteomes" id="UP000215361">
    <property type="component" value="Unassembled WGS sequence"/>
</dbReference>
<accession>A0A233VX92</accession>
<dbReference type="AlphaFoldDB" id="A0A233VX92"/>
<feature type="transmembrane region" description="Helical" evidence="1">
    <location>
        <begin position="159"/>
        <end position="180"/>
    </location>
</feature>
<keyword evidence="1" id="KW-0472">Membrane</keyword>
<proteinExistence type="predicted"/>
<keyword evidence="1" id="KW-1133">Transmembrane helix</keyword>
<dbReference type="Pfam" id="PF12730">
    <property type="entry name" value="ABC2_membrane_4"/>
    <property type="match status" value="1"/>
</dbReference>
<feature type="transmembrane region" description="Helical" evidence="1">
    <location>
        <begin position="93"/>
        <end position="123"/>
    </location>
</feature>
<feature type="transmembrane region" description="Helical" evidence="1">
    <location>
        <begin position="47"/>
        <end position="68"/>
    </location>
</feature>
<keyword evidence="1" id="KW-0812">Transmembrane</keyword>
<sequence>MSNSNILMAEFLKTKRTATRRIAIASPLCLALMAIVQQGYFSLNLFNWYYVVFLPATFALISATAVNIDKGKHGLRAIRCLPVSQGKIWSSKLLVVLGYALLSCFLLSVAVVCIPFIFSLFGINQIKQLSIASIFLGIIVMFITTMWQIPFSFIISKKLGVIFSVVVNLAISFSGVFLALKPYWMFCPWAWVNRSMISILGLLPNGLPVEEDLIYTQSYDVLIAIVASVVLTMVLSIVSTTLYKKSEAR</sequence>
<feature type="transmembrane region" description="Helical" evidence="1">
    <location>
        <begin position="21"/>
        <end position="41"/>
    </location>
</feature>
<feature type="transmembrane region" description="Helical" evidence="1">
    <location>
        <begin position="129"/>
        <end position="147"/>
    </location>
</feature>
<protein>
    <submittedName>
        <fullName evidence="2">Lantibiotic ABC transporter permease</fullName>
    </submittedName>
</protein>
<gene>
    <name evidence="2" type="ORF">B9N56_06990</name>
</gene>
<dbReference type="CDD" id="cd21807">
    <property type="entry name" value="ABC-2_lan_permease_MutE_EpiE-like"/>
    <property type="match status" value="1"/>
</dbReference>
<dbReference type="EMBL" id="NDYI01000018">
    <property type="protein sequence ID" value="OXZ37006.1"/>
    <property type="molecule type" value="Genomic_DNA"/>
</dbReference>
<organism evidence="2 3">
    <name type="scientific">Finegoldia magna</name>
    <name type="common">Peptostreptococcus magnus</name>
    <dbReference type="NCBI Taxonomy" id="1260"/>
    <lineage>
        <taxon>Bacteria</taxon>
        <taxon>Bacillati</taxon>
        <taxon>Bacillota</taxon>
        <taxon>Tissierellia</taxon>
        <taxon>Tissierellales</taxon>
        <taxon>Peptoniphilaceae</taxon>
        <taxon>Finegoldia</taxon>
    </lineage>
</organism>
<reference evidence="3" key="1">
    <citation type="submission" date="2017-04" db="EMBL/GenBank/DDBJ databases">
        <title>Finegoldia magna isolated from orthopedic joint implant-associated infections.</title>
        <authorList>
            <person name="Bjorklund S."/>
            <person name="Bruggemann H."/>
            <person name="Jensen A."/>
            <person name="Hellmark B."/>
            <person name="Soderquist B."/>
        </authorList>
    </citation>
    <scope>NUCLEOTIDE SEQUENCE [LARGE SCALE GENOMIC DNA]</scope>
    <source>
        <strain evidence="3">08T492</strain>
    </source>
</reference>
<dbReference type="InterPro" id="IPR021205">
    <property type="entry name" value="Lanti_perm_SpaE/MutE/EpiE-like"/>
</dbReference>